<reference evidence="2" key="1">
    <citation type="journal article" date="2014" name="Front. Microbiol.">
        <title>High frequency of phylogenetically diverse reductive dehalogenase-homologous genes in deep subseafloor sedimentary metagenomes.</title>
        <authorList>
            <person name="Kawai M."/>
            <person name="Futagami T."/>
            <person name="Toyoda A."/>
            <person name="Takaki Y."/>
            <person name="Nishi S."/>
            <person name="Hori S."/>
            <person name="Arai W."/>
            <person name="Tsubouchi T."/>
            <person name="Morono Y."/>
            <person name="Uchiyama I."/>
            <person name="Ito T."/>
            <person name="Fujiyama A."/>
            <person name="Inagaki F."/>
            <person name="Takami H."/>
        </authorList>
    </citation>
    <scope>NUCLEOTIDE SEQUENCE</scope>
    <source>
        <strain evidence="2">Expedition CK06-06</strain>
    </source>
</reference>
<organism evidence="2">
    <name type="scientific">marine sediment metagenome</name>
    <dbReference type="NCBI Taxonomy" id="412755"/>
    <lineage>
        <taxon>unclassified sequences</taxon>
        <taxon>metagenomes</taxon>
        <taxon>ecological metagenomes</taxon>
    </lineage>
</organism>
<evidence type="ECO:0000256" key="1">
    <source>
        <dbReference type="SAM" id="MobiDB-lite"/>
    </source>
</evidence>
<dbReference type="EMBL" id="BART01007436">
    <property type="protein sequence ID" value="GAG57895.1"/>
    <property type="molecule type" value="Genomic_DNA"/>
</dbReference>
<protein>
    <submittedName>
        <fullName evidence="2">Uncharacterized protein</fullName>
    </submittedName>
</protein>
<name>X0YNY6_9ZZZZ</name>
<accession>X0YNY6</accession>
<sequence length="86" mass="9336">MLTVFNMSSVNNIITGNEENLIDLKTSDIAGTDLYAEQISAQVAGDKSIITQSLFTNDTNILPQFDTNDPASNDKSRLTNNLGITK</sequence>
<proteinExistence type="predicted"/>
<dbReference type="AlphaFoldDB" id="X0YNY6"/>
<gene>
    <name evidence="2" type="ORF">S01H4_16929</name>
</gene>
<comment type="caution">
    <text evidence="2">The sequence shown here is derived from an EMBL/GenBank/DDBJ whole genome shotgun (WGS) entry which is preliminary data.</text>
</comment>
<feature type="region of interest" description="Disordered" evidence="1">
    <location>
        <begin position="63"/>
        <end position="86"/>
    </location>
</feature>
<evidence type="ECO:0000313" key="2">
    <source>
        <dbReference type="EMBL" id="GAG57895.1"/>
    </source>
</evidence>